<dbReference type="Gene3D" id="3.40.640.10">
    <property type="entry name" value="Type I PLP-dependent aspartate aminotransferase-like (Major domain)"/>
    <property type="match status" value="1"/>
</dbReference>
<dbReference type="Proteomes" id="UP000703295">
    <property type="component" value="Unassembled WGS sequence"/>
</dbReference>
<comment type="cofactor">
    <cofactor evidence="1">
        <name>pyridoxal 5'-phosphate</name>
        <dbReference type="ChEBI" id="CHEBI:597326"/>
    </cofactor>
</comment>
<dbReference type="InterPro" id="IPR015421">
    <property type="entry name" value="PyrdxlP-dep_Trfase_major"/>
</dbReference>
<organism evidence="6 7">
    <name type="scientific">Bacteroides mediterraneensis</name>
    <dbReference type="NCBI Taxonomy" id="1841856"/>
    <lineage>
        <taxon>Bacteria</taxon>
        <taxon>Pseudomonadati</taxon>
        <taxon>Bacteroidota</taxon>
        <taxon>Bacteroidia</taxon>
        <taxon>Bacteroidales</taxon>
        <taxon>Bacteroidaceae</taxon>
        <taxon>Bacteroides</taxon>
    </lineage>
</organism>
<dbReference type="EMBL" id="JACJJW010000008">
    <property type="protein sequence ID" value="MBM6758023.1"/>
    <property type="molecule type" value="Genomic_DNA"/>
</dbReference>
<reference evidence="6 7" key="1">
    <citation type="journal article" date="2021" name="Sci. Rep.">
        <title>The distribution of antibiotic resistance genes in chicken gut microbiota commensals.</title>
        <authorList>
            <person name="Juricova H."/>
            <person name="Matiasovicova J."/>
            <person name="Kubasova T."/>
            <person name="Cejkova D."/>
            <person name="Rychlik I."/>
        </authorList>
    </citation>
    <scope>NUCLEOTIDE SEQUENCE [LARGE SCALE GENOMIC DNA]</scope>
    <source>
        <strain evidence="6 7">An801</strain>
    </source>
</reference>
<dbReference type="Pfam" id="PF00155">
    <property type="entry name" value="Aminotran_1_2"/>
    <property type="match status" value="1"/>
</dbReference>
<dbReference type="InterPro" id="IPR051326">
    <property type="entry name" value="Kynurenine-oxoglutarate_AT"/>
</dbReference>
<name>A0ABS2ETX8_9BACE</name>
<dbReference type="PANTHER" id="PTHR43807">
    <property type="entry name" value="FI04487P"/>
    <property type="match status" value="1"/>
</dbReference>
<keyword evidence="4" id="KW-0663">Pyridoxal phosphate</keyword>
<evidence type="ECO:0000256" key="4">
    <source>
        <dbReference type="ARBA" id="ARBA00022898"/>
    </source>
</evidence>
<comment type="caution">
    <text evidence="6">The sequence shown here is derived from an EMBL/GenBank/DDBJ whole genome shotgun (WGS) entry which is preliminary data.</text>
</comment>
<keyword evidence="7" id="KW-1185">Reference proteome</keyword>
<feature type="domain" description="Aminotransferase class I/classII large" evidence="5">
    <location>
        <begin position="59"/>
        <end position="404"/>
    </location>
</feature>
<evidence type="ECO:0000313" key="7">
    <source>
        <dbReference type="Proteomes" id="UP000703295"/>
    </source>
</evidence>
<accession>A0ABS2ETX8</accession>
<evidence type="ECO:0000256" key="3">
    <source>
        <dbReference type="ARBA" id="ARBA00022679"/>
    </source>
</evidence>
<dbReference type="Gene3D" id="3.90.1150.100">
    <property type="match status" value="1"/>
</dbReference>
<dbReference type="PANTHER" id="PTHR43807:SF20">
    <property type="entry name" value="FI04487P"/>
    <property type="match status" value="1"/>
</dbReference>
<gene>
    <name evidence="6" type="ORF">H6A31_04855</name>
</gene>
<proteinExistence type="predicted"/>
<evidence type="ECO:0000259" key="5">
    <source>
        <dbReference type="Pfam" id="PF00155"/>
    </source>
</evidence>
<dbReference type="InterPro" id="IPR015424">
    <property type="entry name" value="PyrdxlP-dep_Trfase"/>
</dbReference>
<evidence type="ECO:0000256" key="2">
    <source>
        <dbReference type="ARBA" id="ARBA00022576"/>
    </source>
</evidence>
<dbReference type="Gene3D" id="6.10.120.10">
    <property type="entry name" value="Bacterial aspartate aminotransferase, helical domain"/>
    <property type="match status" value="1"/>
</dbReference>
<dbReference type="RefSeq" id="WP_204475179.1">
    <property type="nucleotide sequence ID" value="NZ_JACJJW010000008.1"/>
</dbReference>
<evidence type="ECO:0000256" key="1">
    <source>
        <dbReference type="ARBA" id="ARBA00001933"/>
    </source>
</evidence>
<dbReference type="SUPFAM" id="SSF53383">
    <property type="entry name" value="PLP-dependent transferases"/>
    <property type="match status" value="1"/>
</dbReference>
<keyword evidence="3" id="KW-0808">Transferase</keyword>
<sequence length="440" mass="48574">MSCVFSEELVNSVAKEMKVADLANATIGDVLLVASRLEELTGIPFIRMDQGSPGLPANKVGIEAEKKALDRGVGSQYPAAAGVAELKQAASRFVKAFINIDISPRACVPTTGSVAGSFGAFIACTQRIPGKNKVLFIDPGFPIQKSQLRILGIAWEAFDIHDFRGEPLRAKLESFLSKGDIASIVYSNPNNPAWICLEESELKIIGELATQYDAIVMEDQAYFCMDFRHAFGRPYQPPFVPTVARYTDNYILMLSASKIFSYAGQRIALACVSDKLFDTQYPALASRYEDSGVFGPTFIASILYMITSGCTATTQYAMAEMLEKSVTGEINFVEDVREYERRARRMKQIFTTHGFSVVYDKDVTQQVGDGFFFTLGYPGLTGGELLRELMMYGVSSISLSTTGSEQQGVRACTSRMREELYPVLEERMKAFQEDHPVPSK</sequence>
<dbReference type="InterPro" id="IPR004839">
    <property type="entry name" value="Aminotransferase_I/II_large"/>
</dbReference>
<protein>
    <submittedName>
        <fullName evidence="6">Pyridoxal phosphate-dependent aminotransferase</fullName>
    </submittedName>
</protein>
<dbReference type="CDD" id="cd00609">
    <property type="entry name" value="AAT_like"/>
    <property type="match status" value="1"/>
</dbReference>
<keyword evidence="2 6" id="KW-0032">Aminotransferase</keyword>
<dbReference type="GO" id="GO:0008483">
    <property type="term" value="F:transaminase activity"/>
    <property type="evidence" value="ECO:0007669"/>
    <property type="project" value="UniProtKB-KW"/>
</dbReference>
<evidence type="ECO:0000313" key="6">
    <source>
        <dbReference type="EMBL" id="MBM6758023.1"/>
    </source>
</evidence>